<feature type="signal peptide" evidence="11">
    <location>
        <begin position="1"/>
        <end position="19"/>
    </location>
</feature>
<comment type="caution">
    <text evidence="16">The sequence shown here is derived from an EMBL/GenBank/DDBJ whole genome shotgun (WGS) entry which is preliminary data.</text>
</comment>
<dbReference type="SUPFAM" id="SSF74650">
    <property type="entry name" value="Galactose mutarotase-like"/>
    <property type="match status" value="1"/>
</dbReference>
<dbReference type="InterPro" id="IPR008979">
    <property type="entry name" value="Galactose-bd-like_sf"/>
</dbReference>
<dbReference type="InterPro" id="IPR029411">
    <property type="entry name" value="RG-lyase_III"/>
</dbReference>
<reference evidence="16" key="1">
    <citation type="submission" date="2021-03" db="EMBL/GenBank/DDBJ databases">
        <title>Revisited historic fungal species revealed as producer of novel bioactive compounds through whole genome sequencing and comparative genomics.</title>
        <authorList>
            <person name="Vignolle G.A."/>
            <person name="Hochenegger N."/>
            <person name="Mach R.L."/>
            <person name="Mach-Aigner A.R."/>
            <person name="Javad Rahimi M."/>
            <person name="Salim K.A."/>
            <person name="Chan C.M."/>
            <person name="Lim L.B.L."/>
            <person name="Cai F."/>
            <person name="Druzhinina I.S."/>
            <person name="U'Ren J.M."/>
            <person name="Derntl C."/>
        </authorList>
    </citation>
    <scope>NUCLEOTIDE SEQUENCE</scope>
    <source>
        <strain evidence="16">TUCIM 5799</strain>
    </source>
</reference>
<accession>A0A9P9WEF6</accession>
<feature type="disulfide bond" evidence="12">
    <location>
        <begin position="49"/>
        <end position="93"/>
    </location>
</feature>
<gene>
    <name evidence="16" type="ORF">JX265_010335</name>
</gene>
<feature type="disulfide bond" evidence="12">
    <location>
        <begin position="185"/>
        <end position="197"/>
    </location>
</feature>
<evidence type="ECO:0000259" key="14">
    <source>
        <dbReference type="Pfam" id="PF14683"/>
    </source>
</evidence>
<evidence type="ECO:0000256" key="2">
    <source>
        <dbReference type="ARBA" id="ARBA00004613"/>
    </source>
</evidence>
<keyword evidence="8 11" id="KW-0119">Carbohydrate metabolism</keyword>
<dbReference type="CDD" id="cd10317">
    <property type="entry name" value="RGL4_C"/>
    <property type="match status" value="1"/>
</dbReference>
<evidence type="ECO:0000256" key="12">
    <source>
        <dbReference type="PIRSR" id="PIRSR011794-1"/>
    </source>
</evidence>
<dbReference type="InterPro" id="IPR029413">
    <property type="entry name" value="RG-lyase_II"/>
</dbReference>
<keyword evidence="4 11" id="KW-0964">Secreted</keyword>
<evidence type="ECO:0000259" key="15">
    <source>
        <dbReference type="Pfam" id="PF14686"/>
    </source>
</evidence>
<dbReference type="AlphaFoldDB" id="A0A9P9WEF6"/>
<dbReference type="Proteomes" id="UP000829685">
    <property type="component" value="Unassembled WGS sequence"/>
</dbReference>
<evidence type="ECO:0000259" key="13">
    <source>
        <dbReference type="Pfam" id="PF09284"/>
    </source>
</evidence>
<dbReference type="CDD" id="cd10316">
    <property type="entry name" value="RGL4_M"/>
    <property type="match status" value="1"/>
</dbReference>
<proteinExistence type="inferred from homology"/>
<protein>
    <recommendedName>
        <fullName evidence="11">Rhamnogalacturonate lyase</fullName>
        <ecNumber evidence="11">4.2.2.23</ecNumber>
    </recommendedName>
</protein>
<evidence type="ECO:0000313" key="16">
    <source>
        <dbReference type="EMBL" id="KAI1859332.1"/>
    </source>
</evidence>
<evidence type="ECO:0000256" key="11">
    <source>
        <dbReference type="PIRNR" id="PIRNR011794"/>
    </source>
</evidence>
<dbReference type="InterPro" id="IPR013784">
    <property type="entry name" value="Carb-bd-like_fold"/>
</dbReference>
<dbReference type="InterPro" id="IPR014718">
    <property type="entry name" value="GH-type_carb-bd"/>
</dbReference>
<feature type="domain" description="Rhamnogalacturonase B N-terminal" evidence="13">
    <location>
        <begin position="21"/>
        <end position="278"/>
    </location>
</feature>
<evidence type="ECO:0000256" key="1">
    <source>
        <dbReference type="ARBA" id="ARBA00001324"/>
    </source>
</evidence>
<evidence type="ECO:0000313" key="17">
    <source>
        <dbReference type="Proteomes" id="UP000829685"/>
    </source>
</evidence>
<dbReference type="InterPro" id="IPR016590">
    <property type="entry name" value="Rhamnogalacturonase_B"/>
</dbReference>
<dbReference type="EC" id="4.2.2.23" evidence="11"/>
<dbReference type="Gene3D" id="2.60.120.260">
    <property type="entry name" value="Galactose-binding domain-like"/>
    <property type="match status" value="1"/>
</dbReference>
<dbReference type="Gene3D" id="2.60.40.1120">
    <property type="entry name" value="Carboxypeptidase-like, regulatory domain"/>
    <property type="match status" value="1"/>
</dbReference>
<evidence type="ECO:0000256" key="6">
    <source>
        <dbReference type="ARBA" id="ARBA00023157"/>
    </source>
</evidence>
<dbReference type="GO" id="GO:0045490">
    <property type="term" value="P:pectin catabolic process"/>
    <property type="evidence" value="ECO:0007669"/>
    <property type="project" value="TreeGrafter"/>
</dbReference>
<dbReference type="Gene3D" id="2.70.98.10">
    <property type="match status" value="1"/>
</dbReference>
<dbReference type="CDD" id="cd10320">
    <property type="entry name" value="RGL4_N"/>
    <property type="match status" value="1"/>
</dbReference>
<dbReference type="GO" id="GO:0030246">
    <property type="term" value="F:carbohydrate binding"/>
    <property type="evidence" value="ECO:0007669"/>
    <property type="project" value="UniProtKB-UniRule"/>
</dbReference>
<organism evidence="16 17">
    <name type="scientific">Neoarthrinium moseri</name>
    <dbReference type="NCBI Taxonomy" id="1658444"/>
    <lineage>
        <taxon>Eukaryota</taxon>
        <taxon>Fungi</taxon>
        <taxon>Dikarya</taxon>
        <taxon>Ascomycota</taxon>
        <taxon>Pezizomycotina</taxon>
        <taxon>Sordariomycetes</taxon>
        <taxon>Xylariomycetidae</taxon>
        <taxon>Amphisphaeriales</taxon>
        <taxon>Apiosporaceae</taxon>
        <taxon>Neoarthrinium</taxon>
    </lineage>
</organism>
<evidence type="ECO:0000256" key="10">
    <source>
        <dbReference type="ARBA" id="ARBA00023326"/>
    </source>
</evidence>
<dbReference type="GO" id="GO:0102210">
    <property type="term" value="F:rhamnogalacturonan endolyase activity"/>
    <property type="evidence" value="ECO:0007669"/>
    <property type="project" value="UniProtKB-UniRule"/>
</dbReference>
<feature type="domain" description="Rhamnogalacturonan lyase" evidence="14">
    <location>
        <begin position="372"/>
        <end position="536"/>
    </location>
</feature>
<dbReference type="PANTHER" id="PTHR36574">
    <property type="entry name" value="RHAMNOGALACTURONATE LYASE-RELATED"/>
    <property type="match status" value="1"/>
</dbReference>
<keyword evidence="10 11" id="KW-0624">Polysaccharide degradation</keyword>
<feature type="chain" id="PRO_5040557399" description="Rhamnogalacturonate lyase" evidence="11">
    <location>
        <begin position="20"/>
        <end position="539"/>
    </location>
</feature>
<dbReference type="PANTHER" id="PTHR36574:SF1">
    <property type="entry name" value="RHAMNOGALACTURONATE LYASE-RELATED"/>
    <property type="match status" value="1"/>
</dbReference>
<dbReference type="SUPFAM" id="SSF49452">
    <property type="entry name" value="Starch-binding domain-like"/>
    <property type="match status" value="1"/>
</dbReference>
<keyword evidence="7 11" id="KW-0456">Lyase</keyword>
<comment type="subcellular location">
    <subcellularLocation>
        <location evidence="2 11">Secreted</location>
    </subcellularLocation>
</comment>
<dbReference type="FunFam" id="2.60.120.260:FF:000102">
    <property type="entry name" value="Rhamnogalacturonate lyase A"/>
    <property type="match status" value="1"/>
</dbReference>
<keyword evidence="5 11" id="KW-0732">Signal</keyword>
<keyword evidence="9 11" id="KW-0961">Cell wall biogenesis/degradation</keyword>
<dbReference type="Pfam" id="PF09284">
    <property type="entry name" value="RhgB_N"/>
    <property type="match status" value="1"/>
</dbReference>
<dbReference type="EMBL" id="JAFIMR010000034">
    <property type="protein sequence ID" value="KAI1859332.1"/>
    <property type="molecule type" value="Genomic_DNA"/>
</dbReference>
<comment type="catalytic activity">
    <reaction evidence="1 11">
        <text>Endotype eliminative cleavage of L-alpha-rhamnopyranosyl-(1-&gt;4)-alpha-D-galactopyranosyluronic acid bonds of rhamnogalacturonan I domains in ramified hairy regions of pectin leaving L-rhamnopyranose at the reducing end and 4-deoxy-4,5-unsaturated D-galactopyranosyluronic acid at the non-reducing end.</text>
        <dbReference type="EC" id="4.2.2.23"/>
    </reaction>
</comment>
<dbReference type="FunFam" id="2.70.98.10:FF:000020">
    <property type="entry name" value="Rhamnogalacturonate lyase A"/>
    <property type="match status" value="1"/>
</dbReference>
<evidence type="ECO:0000256" key="8">
    <source>
        <dbReference type="ARBA" id="ARBA00023277"/>
    </source>
</evidence>
<evidence type="ECO:0000256" key="3">
    <source>
        <dbReference type="ARBA" id="ARBA00010418"/>
    </source>
</evidence>
<dbReference type="GO" id="GO:0071555">
    <property type="term" value="P:cell wall organization"/>
    <property type="evidence" value="ECO:0007669"/>
    <property type="project" value="UniProtKB-UniRule"/>
</dbReference>
<dbReference type="InterPro" id="IPR011013">
    <property type="entry name" value="Gal_mutarotase_sf_dom"/>
</dbReference>
<feature type="domain" description="Rhamnogalacturonan lyase" evidence="15">
    <location>
        <begin position="284"/>
        <end position="358"/>
    </location>
</feature>
<comment type="similarity">
    <text evidence="3 11">Belongs to the polysaccharide lyase 4 family.</text>
</comment>
<sequence>MRLSTFSVGALALTSPVLATFGYSKSGSNYVIDAGSSEPLVFSVSSTSCDINSIKYRGTELQYKSKGSHISSGLGTATVSVATVNTKYIKITCVTDTLTQYMVVASGESRIYMATYITAEPSIGELRFITRLNPNPLSDEYPYGPVSTTAGSSSTVEGSDVFLVNGQTRSKFYSSTRFIDRDAQCVLSSGSEAIHACMLHPEPGMESSSGGPFFRDIETNNGGDSTNLYNYMNSGHTQTEANRVNVLHGPYVLDFSRSGVSKSTDLNLAFLGDLSIMGFVPASGRGYVSGTASGVPSTLEAVVHWYNSAAQYWVKASTSGSFTSPAMKPGTYTMVLYQAEFKVASVSGVAVSAGKNATQNIASGLKAPKSSLWKIGEYDGQPAGFLNADKQPRMHPSDTRMSSWTAGTTYTVGSSTPSQFPMALFKDVNSPVTVKFSLASAPGAATLRVATTLAFQAGRPQVKVNSWNGPNPAAPTKIDSRGVTRGTYRGYGEVYDFAVPAGTLVKGDNTVVISSLSGSSGKGFLSSNFIFDCVELFTN</sequence>
<keyword evidence="17" id="KW-1185">Reference proteome</keyword>
<evidence type="ECO:0000256" key="5">
    <source>
        <dbReference type="ARBA" id="ARBA00022729"/>
    </source>
</evidence>
<keyword evidence="6 12" id="KW-1015">Disulfide bond</keyword>
<dbReference type="Pfam" id="PF14686">
    <property type="entry name" value="fn3_3"/>
    <property type="match status" value="1"/>
</dbReference>
<dbReference type="GO" id="GO:0005576">
    <property type="term" value="C:extracellular region"/>
    <property type="evidence" value="ECO:0007669"/>
    <property type="project" value="UniProtKB-SubCell"/>
</dbReference>
<dbReference type="Pfam" id="PF14683">
    <property type="entry name" value="CBM-like"/>
    <property type="match status" value="1"/>
</dbReference>
<evidence type="ECO:0000256" key="4">
    <source>
        <dbReference type="ARBA" id="ARBA00022525"/>
    </source>
</evidence>
<name>A0A9P9WEF6_9PEZI</name>
<dbReference type="SUPFAM" id="SSF49785">
    <property type="entry name" value="Galactose-binding domain-like"/>
    <property type="match status" value="1"/>
</dbReference>
<evidence type="ECO:0000256" key="7">
    <source>
        <dbReference type="ARBA" id="ARBA00023239"/>
    </source>
</evidence>
<evidence type="ECO:0000256" key="9">
    <source>
        <dbReference type="ARBA" id="ARBA00023316"/>
    </source>
</evidence>
<dbReference type="PIRSF" id="PIRSF011794">
    <property type="entry name" value="Rhamnogalacturonase_B"/>
    <property type="match status" value="1"/>
</dbReference>
<dbReference type="InterPro" id="IPR015364">
    <property type="entry name" value="RhgB_N"/>
</dbReference>